<dbReference type="GO" id="GO:0008017">
    <property type="term" value="F:microtubule binding"/>
    <property type="evidence" value="ECO:0007669"/>
    <property type="project" value="TreeGrafter"/>
</dbReference>
<dbReference type="Pfam" id="PF19047">
    <property type="entry name" value="HOOK_N"/>
    <property type="match status" value="1"/>
</dbReference>
<name>A0A674BI82_SALTR</name>
<feature type="compositionally biased region" description="Basic and acidic residues" evidence="5">
    <location>
        <begin position="1626"/>
        <end position="1636"/>
    </location>
</feature>
<feature type="coiled-coil region" evidence="4">
    <location>
        <begin position="1159"/>
        <end position="1385"/>
    </location>
</feature>
<reference evidence="7" key="2">
    <citation type="submission" date="2025-09" db="UniProtKB">
        <authorList>
            <consortium name="Ensembl"/>
        </authorList>
    </citation>
    <scope>IDENTIFICATION</scope>
</reference>
<feature type="compositionally biased region" description="Low complexity" evidence="5">
    <location>
        <begin position="1896"/>
        <end position="1909"/>
    </location>
</feature>
<feature type="compositionally biased region" description="Polar residues" evidence="5">
    <location>
        <begin position="1014"/>
        <end position="1025"/>
    </location>
</feature>
<feature type="coiled-coil region" evidence="4">
    <location>
        <begin position="599"/>
        <end position="681"/>
    </location>
</feature>
<dbReference type="Ensembl" id="ENSSTUT00000075090.1">
    <property type="protein sequence ID" value="ENSSTUP00000070722.1"/>
    <property type="gene ID" value="ENSSTUG00000030327.1"/>
</dbReference>
<reference evidence="7" key="1">
    <citation type="submission" date="2025-08" db="UniProtKB">
        <authorList>
            <consortium name="Ensembl"/>
        </authorList>
    </citation>
    <scope>IDENTIFICATION</scope>
</reference>
<feature type="compositionally biased region" description="Polar residues" evidence="5">
    <location>
        <begin position="1816"/>
        <end position="1828"/>
    </location>
</feature>
<feature type="coiled-coil region" evidence="4">
    <location>
        <begin position="1085"/>
        <end position="1119"/>
    </location>
</feature>
<dbReference type="PANTHER" id="PTHR18947">
    <property type="entry name" value="HOOK PROTEINS"/>
    <property type="match status" value="1"/>
</dbReference>
<feature type="region of interest" description="Disordered" evidence="5">
    <location>
        <begin position="1004"/>
        <end position="1038"/>
    </location>
</feature>
<gene>
    <name evidence="7" type="primary">CCDC88C</name>
    <name evidence="7" type="synonym">LOC115172417</name>
</gene>
<feature type="coiled-coil region" evidence="4">
    <location>
        <begin position="243"/>
        <end position="408"/>
    </location>
</feature>
<evidence type="ECO:0000256" key="3">
    <source>
        <dbReference type="ARBA" id="ARBA00023054"/>
    </source>
</evidence>
<organism evidence="7 8">
    <name type="scientific">Salmo trutta</name>
    <name type="common">Brown trout</name>
    <dbReference type="NCBI Taxonomy" id="8032"/>
    <lineage>
        <taxon>Eukaryota</taxon>
        <taxon>Metazoa</taxon>
        <taxon>Chordata</taxon>
        <taxon>Craniata</taxon>
        <taxon>Vertebrata</taxon>
        <taxon>Euteleostomi</taxon>
        <taxon>Actinopterygii</taxon>
        <taxon>Neopterygii</taxon>
        <taxon>Teleostei</taxon>
        <taxon>Protacanthopterygii</taxon>
        <taxon>Salmoniformes</taxon>
        <taxon>Salmonidae</taxon>
        <taxon>Salmoninae</taxon>
        <taxon>Salmo</taxon>
    </lineage>
</organism>
<evidence type="ECO:0000313" key="7">
    <source>
        <dbReference type="Ensembl" id="ENSSTUP00000070722.1"/>
    </source>
</evidence>
<feature type="compositionally biased region" description="Basic and acidic residues" evidence="5">
    <location>
        <begin position="737"/>
        <end position="751"/>
    </location>
</feature>
<dbReference type="GO" id="GO:0030705">
    <property type="term" value="P:cytoskeleton-dependent intracellular transport"/>
    <property type="evidence" value="ECO:0007669"/>
    <property type="project" value="InterPro"/>
</dbReference>
<feature type="coiled-coil region" evidence="4">
    <location>
        <begin position="451"/>
        <end position="569"/>
    </location>
</feature>
<feature type="region of interest" description="Disordered" evidence="5">
    <location>
        <begin position="1553"/>
        <end position="1593"/>
    </location>
</feature>
<dbReference type="GO" id="GO:0031122">
    <property type="term" value="P:cytoplasmic microtubule organization"/>
    <property type="evidence" value="ECO:0007669"/>
    <property type="project" value="TreeGrafter"/>
</dbReference>
<keyword evidence="3 4" id="KW-0175">Coiled coil</keyword>
<dbReference type="GO" id="GO:0005737">
    <property type="term" value="C:cytoplasm"/>
    <property type="evidence" value="ECO:0007669"/>
    <property type="project" value="UniProtKB-SubCell"/>
</dbReference>
<evidence type="ECO:0000256" key="5">
    <source>
        <dbReference type="SAM" id="MobiDB-lite"/>
    </source>
</evidence>
<dbReference type="GO" id="GO:0005813">
    <property type="term" value="C:centrosome"/>
    <property type="evidence" value="ECO:0007669"/>
    <property type="project" value="TreeGrafter"/>
</dbReference>
<dbReference type="GeneTree" id="ENSGT00940000154785"/>
<evidence type="ECO:0000256" key="1">
    <source>
        <dbReference type="ARBA" id="ARBA00004496"/>
    </source>
</evidence>
<dbReference type="InterPro" id="IPR043936">
    <property type="entry name" value="HOOK_N"/>
</dbReference>
<accession>A0A674BI82</accession>
<sequence>FHETEQELCQLFTQPLVKTFGPLGSGSEDKLSMFMDLVDGVFLHKIMTHIDPSPTNQRVNKNVNNDVNLRIQNLNIVIRHIKNYYQDSLQQLILMTLPNVLTIAKDPLSGTVVLILLFTNSQQCERKEEIIEKIKLLDIEKQEAIVSHIQEVTHNQENVLDMQWLELPDMPPEELDPLSRNMALHLRKLIDERDECAEVIVELTQEKDYLQSQQPSNHMGYPCPERTVLGLDGPVSLLSKEDRQHLAVELADTKAKLRRSRQELEEKTEHLMDTKHEVERLDLEMQKLKQENMQLLAEARSVRAYRDEVDALREKAAKVDRLDTELSRCKERLHDVHFYKTRVEELREDNVTLIDTKAMLEEQLGAARGRCDKLHELEKENLQLRSKLHDMEMDRDTDKKRLEELIEENMLLEISQKQSMNESTHLGWELEQLAKNNDNSDTRKSFVFELNESASSRLLKLEKENQGLQTTIQELREASLSREEGQLHTLELESENQGLCKKLERLQTLLDQEKQTTQDMEGLGEDLLKDKQKLDKALETLQADKDRQISELEQEKEHLSQAVSSLRQRAQADSEARVREVETENRVLHQTITDTRSKLARLETQGKQSTKELETLRERGERCEELERETAHLERSKEQLQREVASLMITCDRAETLERDNASLEQDNRRLKKQADTAQNISLRLTTLEKDHSLLDQENLELRRTVESLRPATVRLAQLQQENGELEREREELARSVEELRSQGKRAERLEMSVSSMGQENQSLQQSLDNSSTKIQGLERELRQAEAETGGLRRELEEVCLVGKRLEAVEKEKRGLEQELGQSEKERKQLEKEARRLWQQLEVKEGVLEEGALRLASLEKEGITKEKELERLKEVTGKVKELERENKELQKQATIDKRTLVTLREDLVNEKLKVQQQWNELETLSHELEKIGLNREKLLQEEHSCEDNKFKILESKIESTLKKTLEIREEKIQGLESRLEESSSLNQQLRTELSTVKKTLEALRQRQEEEEAHSQTQSSTLQAVGQGQGWPGQKEKWETETREATAELLKLKDRLIDIEKNQNSYYSNGQNILANASIRCLSLQNATLQTEKHLLKEQLRQLDTQNSQLNVENSTLNSQSASLMAQNAVLQGQVGALESESEAWQRQREEARVGRESVLQDHERLLSVHERQAAEYEQLIAQHATLKGNQRALEQEHRTLENKYIVLLKQKDAMEALESTLQKERESLGEEIHKNALILGENQSLRGEVDRLTQTHTQLRVEYDGLQVQTKELKTSLNGAQLEVNRWQARYDSMKEQHQGLDISMTKLDNHCELLTRLKGNLEEENHHLLSQIQMLSQQNQTLLERTMESKELYHEEQKQYIDKLNSLRRQKEKLEEKIMDQYKFYDPTPKKKNHWAGAKALAKLIKPKNRQDGSRERVRSAPDIPLPEPPTLEFPDIPPPLPPPPLPPRQSRLSLDSVGNHSQEENHHGQGHSPTLTHSSRGKTDTGWVGELKENAVYFHLLIQDCYRPGSAELSRNTSSSNSPVNCKDSLEHLQGRSASLSSDDVVGVSHDVSHSLSLPRSSTVPYDTHTHTPTKRSAPRPGRHRTSSPGSDMVTLEEFLEESNTLSPPTVQTGSREDLMEDYFSRTGERERSTSGRPPPLRDGAKTPTSYVTPTVKRDTDLQRAGEVPGRNSKPGQSVRPIVRLPEGSTSTPQSQTLPNRASHGSSLSRTFSLASADLLRSNGPDSYRTDREAGGSPSQSGGGGSVDGVVRRPGAGAMARERPQSARLAGPSDIDPRRLPLAPPKEEPLSLSLPQHHSSSLSLQPERYGGRTTPGSIPRNNGPSTGQQQGRPNPQQNQKNHRGEVAMVTPVRAVPALRLEEEEVQRREARLQADSPLLKKPEVGGGGGLSCGTEEPPTSTPASPDPNNDPQTVWYEYGCV</sequence>
<dbReference type="Proteomes" id="UP000472277">
    <property type="component" value="Chromosome 33"/>
</dbReference>
<feature type="region of interest" description="Disordered" evidence="5">
    <location>
        <begin position="737"/>
        <end position="772"/>
    </location>
</feature>
<feature type="region of interest" description="Disordered" evidence="5">
    <location>
        <begin position="1626"/>
        <end position="1915"/>
    </location>
</feature>
<feature type="compositionally biased region" description="Low complexity" evidence="5">
    <location>
        <begin position="1829"/>
        <end position="1841"/>
    </location>
</feature>
<feature type="compositionally biased region" description="Low complexity" evidence="5">
    <location>
        <begin position="759"/>
        <end position="772"/>
    </location>
</feature>
<feature type="compositionally biased region" description="Basic and acidic residues" evidence="5">
    <location>
        <begin position="1410"/>
        <end position="1421"/>
    </location>
</feature>
<evidence type="ECO:0000256" key="4">
    <source>
        <dbReference type="SAM" id="Coils"/>
    </source>
</evidence>
<dbReference type="GO" id="GO:0051959">
    <property type="term" value="F:dynein light intermediate chain binding"/>
    <property type="evidence" value="ECO:0007669"/>
    <property type="project" value="TreeGrafter"/>
</dbReference>
<feature type="compositionally biased region" description="Basic and acidic residues" evidence="5">
    <location>
        <begin position="1867"/>
        <end position="1885"/>
    </location>
</feature>
<dbReference type="Gene3D" id="1.10.287.1490">
    <property type="match status" value="1"/>
</dbReference>
<keyword evidence="2" id="KW-0963">Cytoplasm</keyword>
<proteinExistence type="predicted"/>
<feature type="compositionally biased region" description="Low complexity" evidence="5">
    <location>
        <begin position="1792"/>
        <end position="1808"/>
    </location>
</feature>
<feature type="compositionally biased region" description="Basic and acidic residues" evidence="5">
    <location>
        <begin position="1777"/>
        <end position="1791"/>
    </location>
</feature>
<evidence type="ECO:0000256" key="2">
    <source>
        <dbReference type="ARBA" id="ARBA00022490"/>
    </source>
</evidence>
<feature type="compositionally biased region" description="Pro residues" evidence="5">
    <location>
        <begin position="1425"/>
        <end position="1449"/>
    </location>
</feature>
<keyword evidence="8" id="KW-1185">Reference proteome</keyword>
<evidence type="ECO:0000313" key="8">
    <source>
        <dbReference type="Proteomes" id="UP000472277"/>
    </source>
</evidence>
<dbReference type="SUPFAM" id="SSF116907">
    <property type="entry name" value="Hook domain"/>
    <property type="match status" value="1"/>
</dbReference>
<evidence type="ECO:0000259" key="6">
    <source>
        <dbReference type="Pfam" id="PF19047"/>
    </source>
</evidence>
<dbReference type="InterPro" id="IPR036872">
    <property type="entry name" value="CH_dom_sf"/>
</dbReference>
<comment type="subcellular location">
    <subcellularLocation>
        <location evidence="1">Cytoplasm</location>
    </subcellularLocation>
</comment>
<dbReference type="Gene3D" id="1.10.418.10">
    <property type="entry name" value="Calponin-like domain"/>
    <property type="match status" value="1"/>
</dbReference>
<protein>
    <submittedName>
        <fullName evidence="7">Coiled-coil domain containing 88C</fullName>
    </submittedName>
</protein>
<dbReference type="PANTHER" id="PTHR18947:SF31">
    <property type="entry name" value="PROTEIN DAPLE"/>
    <property type="match status" value="1"/>
</dbReference>
<feature type="domain" description="HOOK N-terminal" evidence="6">
    <location>
        <begin position="35"/>
        <end position="151"/>
    </location>
</feature>
<feature type="compositionally biased region" description="Polar residues" evidence="5">
    <location>
        <begin position="1452"/>
        <end position="1462"/>
    </location>
</feature>
<feature type="compositionally biased region" description="Polar residues" evidence="5">
    <location>
        <begin position="1690"/>
        <end position="1716"/>
    </location>
</feature>
<feature type="compositionally biased region" description="Basic residues" evidence="5">
    <location>
        <begin position="1574"/>
        <end position="1588"/>
    </location>
</feature>
<feature type="region of interest" description="Disordered" evidence="5">
    <location>
        <begin position="1404"/>
        <end position="1485"/>
    </location>
</feature>